<keyword evidence="1" id="KW-0472">Membrane</keyword>
<dbReference type="EMBL" id="RIZG01000002">
    <property type="protein sequence ID" value="RNF51974.1"/>
    <property type="molecule type" value="Genomic_DNA"/>
</dbReference>
<dbReference type="OrthoDB" id="6707471at2"/>
<comment type="caution">
    <text evidence="3">The sequence shown here is derived from an EMBL/GenBank/DDBJ whole genome shotgun (WGS) entry which is preliminary data.</text>
</comment>
<reference evidence="3 4" key="1">
    <citation type="journal article" date="2012" name="Int. J. Syst. Evol. Microbiol.">
        <title>Marinomonas hwangdonensis sp. nov., isolated from seawater.</title>
        <authorList>
            <person name="Jung Y.T."/>
            <person name="Oh T.K."/>
            <person name="Yoon J.H."/>
        </authorList>
    </citation>
    <scope>NUCLEOTIDE SEQUENCE [LARGE SCALE GENOMIC DNA]</scope>
    <source>
        <strain evidence="3 4">HDW-15</strain>
    </source>
</reference>
<sequence length="295" mass="31938">MWIFITLFAAGCQSVRTAYQNTLARETGFLHATMSRSLYGLPLVSVYLFVCWQIFDWVTVSQSVTFFVTASICAVAQIMATYFMLRTFQSGSFAIGTLLAKTEAVLAALIGLPLLHYTLTMGAWLGIAFGVLGAVVMSVKWKNIRQAHKDISLLLGVASGLCFAITSVTASIASHSLSGSIITSAGVTLWYVLALQSIILCGIQIYKSKDILAPFRREFALSCKVGVLSSLGSIGWFTGFALVNPALVKTLGQIEIIGTLYYSKVRFAEKITKQQWIGGAMIVISVILVVTSTVK</sequence>
<evidence type="ECO:0000256" key="1">
    <source>
        <dbReference type="SAM" id="Phobius"/>
    </source>
</evidence>
<dbReference type="GO" id="GO:0016020">
    <property type="term" value="C:membrane"/>
    <property type="evidence" value="ECO:0007669"/>
    <property type="project" value="InterPro"/>
</dbReference>
<organism evidence="3 4">
    <name type="scientific">Marinomonas hwangdonensis</name>
    <dbReference type="NCBI Taxonomy" id="1053647"/>
    <lineage>
        <taxon>Bacteria</taxon>
        <taxon>Pseudomonadati</taxon>
        <taxon>Pseudomonadota</taxon>
        <taxon>Gammaproteobacteria</taxon>
        <taxon>Oceanospirillales</taxon>
        <taxon>Oceanospirillaceae</taxon>
        <taxon>Marinomonas</taxon>
    </lineage>
</organism>
<dbReference type="SUPFAM" id="SSF103481">
    <property type="entry name" value="Multidrug resistance efflux transporter EmrE"/>
    <property type="match status" value="2"/>
</dbReference>
<keyword evidence="1" id="KW-1133">Transmembrane helix</keyword>
<dbReference type="Pfam" id="PF00892">
    <property type="entry name" value="EamA"/>
    <property type="match status" value="1"/>
</dbReference>
<feature type="transmembrane region" description="Helical" evidence="1">
    <location>
        <begin position="121"/>
        <end position="139"/>
    </location>
</feature>
<feature type="transmembrane region" description="Helical" evidence="1">
    <location>
        <begin position="64"/>
        <end position="85"/>
    </location>
</feature>
<proteinExistence type="predicted"/>
<feature type="transmembrane region" description="Helical" evidence="1">
    <location>
        <begin position="38"/>
        <end position="58"/>
    </location>
</feature>
<keyword evidence="4" id="KW-1185">Reference proteome</keyword>
<evidence type="ECO:0000259" key="2">
    <source>
        <dbReference type="Pfam" id="PF00892"/>
    </source>
</evidence>
<dbReference type="InterPro" id="IPR037185">
    <property type="entry name" value="EmrE-like"/>
</dbReference>
<feature type="transmembrane region" description="Helical" evidence="1">
    <location>
        <begin position="276"/>
        <end position="294"/>
    </location>
</feature>
<name>A0A3M8Q9N2_9GAMM</name>
<gene>
    <name evidence="3" type="ORF">EBI00_03340</name>
</gene>
<dbReference type="InterPro" id="IPR000620">
    <property type="entry name" value="EamA_dom"/>
</dbReference>
<evidence type="ECO:0000313" key="3">
    <source>
        <dbReference type="EMBL" id="RNF51974.1"/>
    </source>
</evidence>
<evidence type="ECO:0000313" key="4">
    <source>
        <dbReference type="Proteomes" id="UP000280507"/>
    </source>
</evidence>
<feature type="transmembrane region" description="Helical" evidence="1">
    <location>
        <begin position="151"/>
        <end position="177"/>
    </location>
</feature>
<dbReference type="AlphaFoldDB" id="A0A3M8Q9N2"/>
<keyword evidence="1" id="KW-0812">Transmembrane</keyword>
<feature type="transmembrane region" description="Helical" evidence="1">
    <location>
        <begin position="92"/>
        <end position="115"/>
    </location>
</feature>
<protein>
    <submittedName>
        <fullName evidence="3">Multidrug transporter</fullName>
    </submittedName>
</protein>
<feature type="transmembrane region" description="Helical" evidence="1">
    <location>
        <begin position="219"/>
        <end position="243"/>
    </location>
</feature>
<accession>A0A3M8Q9N2</accession>
<dbReference type="RefSeq" id="WP_123094523.1">
    <property type="nucleotide sequence ID" value="NZ_RIZG01000002.1"/>
</dbReference>
<dbReference type="Proteomes" id="UP000280507">
    <property type="component" value="Unassembled WGS sequence"/>
</dbReference>
<feature type="transmembrane region" description="Helical" evidence="1">
    <location>
        <begin position="189"/>
        <end position="207"/>
    </location>
</feature>
<feature type="domain" description="EamA" evidence="2">
    <location>
        <begin position="152"/>
        <end position="290"/>
    </location>
</feature>